<dbReference type="EMBL" id="HACG01006194">
    <property type="protein sequence ID" value="CEK53059.1"/>
    <property type="molecule type" value="Transcribed_RNA"/>
</dbReference>
<accession>A0A0B6YA48</accession>
<evidence type="ECO:0000256" key="1">
    <source>
        <dbReference type="SAM" id="MobiDB-lite"/>
    </source>
</evidence>
<proteinExistence type="predicted"/>
<feature type="compositionally biased region" description="Basic and acidic residues" evidence="1">
    <location>
        <begin position="59"/>
        <end position="74"/>
    </location>
</feature>
<protein>
    <submittedName>
        <fullName evidence="2">Uncharacterized protein</fullName>
    </submittedName>
</protein>
<feature type="non-terminal residue" evidence="2">
    <location>
        <position position="74"/>
    </location>
</feature>
<sequence length="74" mass="8287">GFEVSRNRSTSETLYTENNSLQLINIRKSSVPSDFCGLKNIPEDIEKNDMSESLLTSNHHNEISSGTDEKEVIS</sequence>
<gene>
    <name evidence="2" type="primary">ORF18913</name>
</gene>
<organism evidence="2">
    <name type="scientific">Arion vulgaris</name>
    <dbReference type="NCBI Taxonomy" id="1028688"/>
    <lineage>
        <taxon>Eukaryota</taxon>
        <taxon>Metazoa</taxon>
        <taxon>Spiralia</taxon>
        <taxon>Lophotrochozoa</taxon>
        <taxon>Mollusca</taxon>
        <taxon>Gastropoda</taxon>
        <taxon>Heterobranchia</taxon>
        <taxon>Euthyneura</taxon>
        <taxon>Panpulmonata</taxon>
        <taxon>Eupulmonata</taxon>
        <taxon>Stylommatophora</taxon>
        <taxon>Helicina</taxon>
        <taxon>Arionoidea</taxon>
        <taxon>Arionidae</taxon>
        <taxon>Arion</taxon>
    </lineage>
</organism>
<name>A0A0B6YA48_9EUPU</name>
<evidence type="ECO:0000313" key="2">
    <source>
        <dbReference type="EMBL" id="CEK53059.1"/>
    </source>
</evidence>
<feature type="non-terminal residue" evidence="2">
    <location>
        <position position="1"/>
    </location>
</feature>
<dbReference type="AlphaFoldDB" id="A0A0B6YA48"/>
<feature type="region of interest" description="Disordered" evidence="1">
    <location>
        <begin position="55"/>
        <end position="74"/>
    </location>
</feature>
<reference evidence="2" key="1">
    <citation type="submission" date="2014-12" db="EMBL/GenBank/DDBJ databases">
        <title>Insight into the proteome of Arion vulgaris.</title>
        <authorList>
            <person name="Aradska J."/>
            <person name="Bulat T."/>
            <person name="Smidak R."/>
            <person name="Sarate P."/>
            <person name="Gangsoo J."/>
            <person name="Sialana F."/>
            <person name="Bilban M."/>
            <person name="Lubec G."/>
        </authorList>
    </citation>
    <scope>NUCLEOTIDE SEQUENCE</scope>
    <source>
        <tissue evidence="2">Skin</tissue>
    </source>
</reference>